<evidence type="ECO:0000256" key="1">
    <source>
        <dbReference type="ARBA" id="ARBA00022448"/>
    </source>
</evidence>
<dbReference type="RefSeq" id="WP_317832256.1">
    <property type="nucleotide sequence ID" value="NZ_CP136920.1"/>
</dbReference>
<keyword evidence="6" id="KW-1185">Reference proteome</keyword>
<dbReference type="InterPro" id="IPR012292">
    <property type="entry name" value="Globin/Proto"/>
</dbReference>
<evidence type="ECO:0000256" key="4">
    <source>
        <dbReference type="ARBA" id="ARBA00023004"/>
    </source>
</evidence>
<dbReference type="AlphaFoldDB" id="A0AAQ3L7L4"/>
<name>A0AAQ3L7L4_9BACT</name>
<dbReference type="GO" id="GO:0046872">
    <property type="term" value="F:metal ion binding"/>
    <property type="evidence" value="ECO:0007669"/>
    <property type="project" value="UniProtKB-KW"/>
</dbReference>
<accession>A0AAQ3L7L4</accession>
<organism evidence="5 6">
    <name type="scientific">Rubellicoccus peritrichatus</name>
    <dbReference type="NCBI Taxonomy" id="3080537"/>
    <lineage>
        <taxon>Bacteria</taxon>
        <taxon>Pseudomonadati</taxon>
        <taxon>Verrucomicrobiota</taxon>
        <taxon>Opitutia</taxon>
        <taxon>Puniceicoccales</taxon>
        <taxon>Cerasicoccaceae</taxon>
        <taxon>Rubellicoccus</taxon>
    </lineage>
</organism>
<dbReference type="Proteomes" id="UP001304300">
    <property type="component" value="Chromosome"/>
</dbReference>
<dbReference type="CDD" id="cd08916">
    <property type="entry name" value="TrHb3_P"/>
    <property type="match status" value="1"/>
</dbReference>
<dbReference type="GO" id="GO:0019825">
    <property type="term" value="F:oxygen binding"/>
    <property type="evidence" value="ECO:0007669"/>
    <property type="project" value="InterPro"/>
</dbReference>
<evidence type="ECO:0000313" key="5">
    <source>
        <dbReference type="EMBL" id="WOO40137.1"/>
    </source>
</evidence>
<dbReference type="InterPro" id="IPR009050">
    <property type="entry name" value="Globin-like_sf"/>
</dbReference>
<dbReference type="Pfam" id="PF01152">
    <property type="entry name" value="Bac_globin"/>
    <property type="match status" value="1"/>
</dbReference>
<evidence type="ECO:0000256" key="3">
    <source>
        <dbReference type="ARBA" id="ARBA00022723"/>
    </source>
</evidence>
<dbReference type="InterPro" id="IPR001486">
    <property type="entry name" value="Hemoglobin_trunc"/>
</dbReference>
<sequence length="129" mass="14739">MEKVTSLYDRIGQRSGLIKLLNHFYADVRQHKVIGPIFESKVDNWPPHIEKIADFWSGLTGGPRNYSGGMPWKHMSLGIGPEHFEAWLGLWQRNCINQLDEPEASELVQIALQIAVRLKTILAQHDQPI</sequence>
<reference evidence="5 6" key="1">
    <citation type="submission" date="2023-10" db="EMBL/GenBank/DDBJ databases">
        <title>Rubellicoccus peritrichatus gen. nov., sp. nov., isolated from an algae of coral reef tank.</title>
        <authorList>
            <person name="Luo J."/>
        </authorList>
    </citation>
    <scope>NUCLEOTIDE SEQUENCE [LARGE SCALE GENOMIC DNA]</scope>
    <source>
        <strain evidence="5 6">CR14</strain>
    </source>
</reference>
<keyword evidence="2" id="KW-0349">Heme</keyword>
<proteinExistence type="predicted"/>
<gene>
    <name evidence="5" type="ORF">RZN69_16065</name>
</gene>
<dbReference type="EMBL" id="CP136920">
    <property type="protein sequence ID" value="WOO40137.1"/>
    <property type="molecule type" value="Genomic_DNA"/>
</dbReference>
<dbReference type="GO" id="GO:0020037">
    <property type="term" value="F:heme binding"/>
    <property type="evidence" value="ECO:0007669"/>
    <property type="project" value="InterPro"/>
</dbReference>
<keyword evidence="1" id="KW-0813">Transport</keyword>
<protein>
    <submittedName>
        <fullName evidence="5">Group III truncated hemoglobin</fullName>
    </submittedName>
</protein>
<keyword evidence="3" id="KW-0479">Metal-binding</keyword>
<dbReference type="SUPFAM" id="SSF46458">
    <property type="entry name" value="Globin-like"/>
    <property type="match status" value="1"/>
</dbReference>
<dbReference type="Gene3D" id="1.10.490.10">
    <property type="entry name" value="Globins"/>
    <property type="match status" value="1"/>
</dbReference>
<evidence type="ECO:0000313" key="6">
    <source>
        <dbReference type="Proteomes" id="UP001304300"/>
    </source>
</evidence>
<dbReference type="KEGG" id="puo:RZN69_16065"/>
<evidence type="ECO:0000256" key="2">
    <source>
        <dbReference type="ARBA" id="ARBA00022617"/>
    </source>
</evidence>
<keyword evidence="4" id="KW-0408">Iron</keyword>